<feature type="compositionally biased region" description="Polar residues" evidence="7">
    <location>
        <begin position="146"/>
        <end position="157"/>
    </location>
</feature>
<keyword evidence="8" id="KW-1133">Transmembrane helix</keyword>
<evidence type="ECO:0000256" key="5">
    <source>
        <dbReference type="ARBA" id="ARBA00023163"/>
    </source>
</evidence>
<dbReference type="GO" id="GO:0008270">
    <property type="term" value="F:zinc ion binding"/>
    <property type="evidence" value="ECO:0007669"/>
    <property type="project" value="InterPro"/>
</dbReference>
<comment type="subcellular location">
    <subcellularLocation>
        <location evidence="1">Nucleus</location>
    </subcellularLocation>
</comment>
<dbReference type="Pfam" id="PF00172">
    <property type="entry name" value="Zn_clus"/>
    <property type="match status" value="1"/>
</dbReference>
<evidence type="ECO:0000313" key="10">
    <source>
        <dbReference type="EMBL" id="KAH6887395.1"/>
    </source>
</evidence>
<proteinExistence type="predicted"/>
<dbReference type="PANTHER" id="PTHR47540:SF3">
    <property type="entry name" value="ZN(II)2CYS6 TRANSCRIPTION FACTOR (EUROFUNG)"/>
    <property type="match status" value="1"/>
</dbReference>
<dbReference type="Proteomes" id="UP000777438">
    <property type="component" value="Unassembled WGS sequence"/>
</dbReference>
<sequence>MPDQREPSPARGIITDSTHDETDSNDHHDTQAAPRHRKPPHVRSRASRACDRCKSRKTRCSGKYPCTGCSRLGLECKYTALYRRGRLPSIEVDTEHQSSSTSKRSDEGPSCLGHSGEMDPHHTREYPSSPTPVEHRTLHHQKSNRGDSTQSSRNSPEPAQLDRQGHYVGPASGVSFLLRIQRKLSQQQSSASSDSSIFTFGDLPLPQFDPRFLILPPQPEAESLVRRYFEFASATHRFLHRQTLEKWLHELYTTNGTMADQGSARSRTALILMVFAHAETFPNSKTGVADPSSSARLFSAAEDQLAAEKGAIRLTSVQARLAQCLYLLFHSRLNHCWSLFGTTAHMILALGIHRRSRGEANGDFDHVESECRKRTFWCAYNLDTYLSAALGRPRAFHDDDIDQEMPLCLDDHQLAYSPTSMLLTPNSQSVMAGSVAHIKLSRIMANILRNLYGIRPPSLENQHKLAAKFTNDIEEWRNSVSYLVGASGVDPSLLQPIFLRQRNVLNLACWHAQILIHRPFLLRNFASLANLGASRHQTSTHDYSADTHAQACLSAAMSIVGKIDDLNSSGQLYNTFWFTHYFAFSAVVVLYVYAIQQRHQPPQTYLPAFHAASKCQLQISSIAIHGSLAQRYGLVLQELRAELLRYNHHLRDLSAQQTDGVTVPDVMLQDQSLSLENSRTIEPANLTVNHIGLHSRVTDDGSHAAIHQDHGLAFSDNSPGSSIVQVTGWGQFDSLVTGGMGDLQFLINSGNLEGWDFRMNEPGDGVM</sequence>
<evidence type="ECO:0000313" key="11">
    <source>
        <dbReference type="Proteomes" id="UP000777438"/>
    </source>
</evidence>
<evidence type="ECO:0000256" key="2">
    <source>
        <dbReference type="ARBA" id="ARBA00022723"/>
    </source>
</evidence>
<evidence type="ECO:0000259" key="9">
    <source>
        <dbReference type="PROSITE" id="PS50048"/>
    </source>
</evidence>
<keyword evidence="5" id="KW-0804">Transcription</keyword>
<dbReference type="Pfam" id="PF04082">
    <property type="entry name" value="Fungal_trans"/>
    <property type="match status" value="1"/>
</dbReference>
<keyword evidence="6" id="KW-0539">Nucleus</keyword>
<evidence type="ECO:0000256" key="7">
    <source>
        <dbReference type="SAM" id="MobiDB-lite"/>
    </source>
</evidence>
<dbReference type="InterPro" id="IPR007219">
    <property type="entry name" value="XnlR_reg_dom"/>
</dbReference>
<keyword evidence="2" id="KW-0479">Metal-binding</keyword>
<evidence type="ECO:0000256" key="1">
    <source>
        <dbReference type="ARBA" id="ARBA00004123"/>
    </source>
</evidence>
<keyword evidence="3" id="KW-0805">Transcription regulation</keyword>
<feature type="compositionally biased region" description="Basic residues" evidence="7">
    <location>
        <begin position="34"/>
        <end position="46"/>
    </location>
</feature>
<dbReference type="GO" id="GO:0006351">
    <property type="term" value="P:DNA-templated transcription"/>
    <property type="evidence" value="ECO:0007669"/>
    <property type="project" value="InterPro"/>
</dbReference>
<dbReference type="PROSITE" id="PS00463">
    <property type="entry name" value="ZN2_CY6_FUNGAL_1"/>
    <property type="match status" value="1"/>
</dbReference>
<dbReference type="CDD" id="cd12148">
    <property type="entry name" value="fungal_TF_MHR"/>
    <property type="match status" value="1"/>
</dbReference>
<feature type="region of interest" description="Disordered" evidence="7">
    <location>
        <begin position="90"/>
        <end position="167"/>
    </location>
</feature>
<organism evidence="10 11">
    <name type="scientific">Thelonectria olida</name>
    <dbReference type="NCBI Taxonomy" id="1576542"/>
    <lineage>
        <taxon>Eukaryota</taxon>
        <taxon>Fungi</taxon>
        <taxon>Dikarya</taxon>
        <taxon>Ascomycota</taxon>
        <taxon>Pezizomycotina</taxon>
        <taxon>Sordariomycetes</taxon>
        <taxon>Hypocreomycetidae</taxon>
        <taxon>Hypocreales</taxon>
        <taxon>Nectriaceae</taxon>
        <taxon>Thelonectria</taxon>
    </lineage>
</organism>
<dbReference type="CDD" id="cd00067">
    <property type="entry name" value="GAL4"/>
    <property type="match status" value="1"/>
</dbReference>
<dbReference type="GO" id="GO:0045944">
    <property type="term" value="P:positive regulation of transcription by RNA polymerase II"/>
    <property type="evidence" value="ECO:0007669"/>
    <property type="project" value="TreeGrafter"/>
</dbReference>
<dbReference type="PANTHER" id="PTHR47540">
    <property type="entry name" value="THIAMINE REPRESSIBLE GENES REGULATORY PROTEIN THI5"/>
    <property type="match status" value="1"/>
</dbReference>
<feature type="region of interest" description="Disordered" evidence="7">
    <location>
        <begin position="1"/>
        <end position="49"/>
    </location>
</feature>
<accession>A0A9P9ANX0</accession>
<dbReference type="SUPFAM" id="SSF57701">
    <property type="entry name" value="Zn2/Cys6 DNA-binding domain"/>
    <property type="match status" value="1"/>
</dbReference>
<evidence type="ECO:0000256" key="4">
    <source>
        <dbReference type="ARBA" id="ARBA00023125"/>
    </source>
</evidence>
<dbReference type="GO" id="GO:0043565">
    <property type="term" value="F:sequence-specific DNA binding"/>
    <property type="evidence" value="ECO:0007669"/>
    <property type="project" value="TreeGrafter"/>
</dbReference>
<protein>
    <submittedName>
        <fullName evidence="10">Finger protein</fullName>
    </submittedName>
</protein>
<dbReference type="Gene3D" id="4.10.240.10">
    <property type="entry name" value="Zn(2)-C6 fungal-type DNA-binding domain"/>
    <property type="match status" value="1"/>
</dbReference>
<dbReference type="AlphaFoldDB" id="A0A9P9ANX0"/>
<keyword evidence="8" id="KW-0812">Transmembrane</keyword>
<name>A0A9P9ANX0_9HYPO</name>
<dbReference type="SMART" id="SM00066">
    <property type="entry name" value="GAL4"/>
    <property type="match status" value="1"/>
</dbReference>
<comment type="caution">
    <text evidence="10">The sequence shown here is derived from an EMBL/GenBank/DDBJ whole genome shotgun (WGS) entry which is preliminary data.</text>
</comment>
<dbReference type="InterPro" id="IPR036864">
    <property type="entry name" value="Zn2-C6_fun-type_DNA-bd_sf"/>
</dbReference>
<evidence type="ECO:0000256" key="3">
    <source>
        <dbReference type="ARBA" id="ARBA00023015"/>
    </source>
</evidence>
<keyword evidence="4" id="KW-0238">DNA-binding</keyword>
<evidence type="ECO:0000256" key="8">
    <source>
        <dbReference type="SAM" id="Phobius"/>
    </source>
</evidence>
<dbReference type="EMBL" id="JAGPYM010000014">
    <property type="protein sequence ID" value="KAH6887395.1"/>
    <property type="molecule type" value="Genomic_DNA"/>
</dbReference>
<feature type="compositionally biased region" description="Basic and acidic residues" evidence="7">
    <location>
        <begin position="116"/>
        <end position="125"/>
    </location>
</feature>
<feature type="transmembrane region" description="Helical" evidence="8">
    <location>
        <begin position="576"/>
        <end position="595"/>
    </location>
</feature>
<gene>
    <name evidence="10" type="ORF">B0T10DRAFT_607372</name>
</gene>
<reference evidence="10 11" key="1">
    <citation type="journal article" date="2021" name="Nat. Commun.">
        <title>Genetic determinants of endophytism in the Arabidopsis root mycobiome.</title>
        <authorList>
            <person name="Mesny F."/>
            <person name="Miyauchi S."/>
            <person name="Thiergart T."/>
            <person name="Pickel B."/>
            <person name="Atanasova L."/>
            <person name="Karlsson M."/>
            <person name="Huettel B."/>
            <person name="Barry K.W."/>
            <person name="Haridas S."/>
            <person name="Chen C."/>
            <person name="Bauer D."/>
            <person name="Andreopoulos W."/>
            <person name="Pangilinan J."/>
            <person name="LaButti K."/>
            <person name="Riley R."/>
            <person name="Lipzen A."/>
            <person name="Clum A."/>
            <person name="Drula E."/>
            <person name="Henrissat B."/>
            <person name="Kohler A."/>
            <person name="Grigoriev I.V."/>
            <person name="Martin F.M."/>
            <person name="Hacquard S."/>
        </authorList>
    </citation>
    <scope>NUCLEOTIDE SEQUENCE [LARGE SCALE GENOMIC DNA]</scope>
    <source>
        <strain evidence="10 11">MPI-CAGE-CH-0241</strain>
    </source>
</reference>
<evidence type="ECO:0000256" key="6">
    <source>
        <dbReference type="ARBA" id="ARBA00023242"/>
    </source>
</evidence>
<dbReference type="SMART" id="SM00906">
    <property type="entry name" value="Fungal_trans"/>
    <property type="match status" value="1"/>
</dbReference>
<dbReference type="OrthoDB" id="2579025at2759"/>
<keyword evidence="11" id="KW-1185">Reference proteome</keyword>
<dbReference type="InterPro" id="IPR001138">
    <property type="entry name" value="Zn2Cys6_DnaBD"/>
</dbReference>
<feature type="compositionally biased region" description="Basic and acidic residues" evidence="7">
    <location>
        <begin position="17"/>
        <end position="30"/>
    </location>
</feature>
<feature type="domain" description="Zn(2)-C6 fungal-type" evidence="9">
    <location>
        <begin position="49"/>
        <end position="78"/>
    </location>
</feature>
<dbReference type="PROSITE" id="PS50048">
    <property type="entry name" value="ZN2_CY6_FUNGAL_2"/>
    <property type="match status" value="1"/>
</dbReference>
<dbReference type="GO" id="GO:0005634">
    <property type="term" value="C:nucleus"/>
    <property type="evidence" value="ECO:0007669"/>
    <property type="project" value="UniProtKB-SubCell"/>
</dbReference>
<dbReference type="GO" id="GO:0000981">
    <property type="term" value="F:DNA-binding transcription factor activity, RNA polymerase II-specific"/>
    <property type="evidence" value="ECO:0007669"/>
    <property type="project" value="InterPro"/>
</dbReference>
<keyword evidence="8" id="KW-0472">Membrane</keyword>
<dbReference type="InterPro" id="IPR051711">
    <property type="entry name" value="Stress_Response_Reg"/>
</dbReference>